<dbReference type="InterPro" id="IPR051048">
    <property type="entry name" value="Peptidase_S8/S53_subtilisin"/>
</dbReference>
<dbReference type="Proteomes" id="UP000823618">
    <property type="component" value="Unassembled WGS sequence"/>
</dbReference>
<dbReference type="PROSITE" id="PS00136">
    <property type="entry name" value="SUBTILASE_ASP"/>
    <property type="match status" value="1"/>
</dbReference>
<dbReference type="InterPro" id="IPR000209">
    <property type="entry name" value="Peptidase_S8/S53_dom"/>
</dbReference>
<evidence type="ECO:0000256" key="1">
    <source>
        <dbReference type="ARBA" id="ARBA00011073"/>
    </source>
</evidence>
<dbReference type="GO" id="GO:0006508">
    <property type="term" value="P:proteolysis"/>
    <property type="evidence" value="ECO:0007669"/>
    <property type="project" value="UniProtKB-KW"/>
</dbReference>
<reference evidence="9" key="1">
    <citation type="submission" date="2020-10" db="EMBL/GenBank/DDBJ databases">
        <authorList>
            <person name="Gilroy R."/>
        </authorList>
    </citation>
    <scope>NUCLEOTIDE SEQUENCE</scope>
    <source>
        <strain evidence="9">E3-2379</strain>
    </source>
</reference>
<dbReference type="PROSITE" id="PS51892">
    <property type="entry name" value="SUBTILASE"/>
    <property type="match status" value="1"/>
</dbReference>
<dbReference type="Pfam" id="PF00082">
    <property type="entry name" value="Peptidase_S8"/>
    <property type="match status" value="1"/>
</dbReference>
<dbReference type="InterPro" id="IPR022398">
    <property type="entry name" value="Peptidase_S8_His-AS"/>
</dbReference>
<feature type="active site" description="Charge relay system" evidence="5">
    <location>
        <position position="184"/>
    </location>
</feature>
<sequence length="522" mass="56731">MRKWYQKGIALLLAICLCQSIQSPVAVLADTENEVDSYLDVTVKKEYIYHTFGLTDDRYSSYQWALQNIGKLWYWDLLPSGEIGKKIRATKGIDIGIKETWSYFEEKGSNREIIVAIIDTGVDTKHEDLKGHFWVNELENSNQKDDDDNGLTDDVNGWNFYDNSSMLCNYGSYDAVYQEYEDDHGTHCAGTIAATKNNGIGIAGIVGNANIKLMVIKALGGSEGSDTGVGNTSSIVQAIRYAERMGAQICNLSFGGEGEDPVLRSVIEDSDMLFVCASGNDGKDMDDTPMYPAAYNFSNVISVANINADGSLAASSNYGVKNVDLGAPGATIMSTLVGDNYGTMTGTSMSAPMVTGACALLYSFHDSMTAKDAKNIVLNTTTSLESLDGKVKTGGMLNVLNMLKATYQPSEQNKALTVSLSTKSVKNSTAKKIKIDVDTKRDLVEVRIAKGNVSLSKFQSGKVGTALTNKKSQMHTVKKSGTYTIYVRDRAGEEQVSTIMVEIKTSLKDKGLVHKSKMSFLS</sequence>
<dbReference type="SUPFAM" id="SSF52743">
    <property type="entry name" value="Subtilisin-like"/>
    <property type="match status" value="1"/>
</dbReference>
<evidence type="ECO:0000313" key="9">
    <source>
        <dbReference type="EMBL" id="MBO8464185.1"/>
    </source>
</evidence>
<comment type="similarity">
    <text evidence="1 5 6">Belongs to the peptidase S8 family.</text>
</comment>
<gene>
    <name evidence="9" type="ORF">IAC13_09660</name>
</gene>
<dbReference type="InterPro" id="IPR015500">
    <property type="entry name" value="Peptidase_S8_subtilisin-rel"/>
</dbReference>
<keyword evidence="3 5" id="KW-0378">Hydrolase</keyword>
<feature type="chain" id="PRO_5038538915" evidence="7">
    <location>
        <begin position="29"/>
        <end position="522"/>
    </location>
</feature>
<evidence type="ECO:0000256" key="3">
    <source>
        <dbReference type="ARBA" id="ARBA00022801"/>
    </source>
</evidence>
<dbReference type="InterPro" id="IPR023827">
    <property type="entry name" value="Peptidase_S8_Asp-AS"/>
</dbReference>
<dbReference type="EMBL" id="JADIML010000275">
    <property type="protein sequence ID" value="MBO8464185.1"/>
    <property type="molecule type" value="Genomic_DNA"/>
</dbReference>
<organism evidence="9 10">
    <name type="scientific">Candidatus Scybalomonas excrementavium</name>
    <dbReference type="NCBI Taxonomy" id="2840943"/>
    <lineage>
        <taxon>Bacteria</taxon>
        <taxon>Bacillati</taxon>
        <taxon>Bacillota</taxon>
        <taxon>Clostridia</taxon>
        <taxon>Lachnospirales</taxon>
        <taxon>Lachnospiraceae</taxon>
        <taxon>Lachnospiraceae incertae sedis</taxon>
        <taxon>Candidatus Scybalomonas</taxon>
    </lineage>
</organism>
<feature type="active site" description="Charge relay system" evidence="5">
    <location>
        <position position="348"/>
    </location>
</feature>
<keyword evidence="4 5" id="KW-0720">Serine protease</keyword>
<comment type="caution">
    <text evidence="9">The sequence shown here is derived from an EMBL/GenBank/DDBJ whole genome shotgun (WGS) entry which is preliminary data.</text>
</comment>
<dbReference type="CDD" id="cd07473">
    <property type="entry name" value="Peptidases_S8_Subtilisin_like"/>
    <property type="match status" value="1"/>
</dbReference>
<evidence type="ECO:0000256" key="7">
    <source>
        <dbReference type="SAM" id="SignalP"/>
    </source>
</evidence>
<feature type="signal peptide" evidence="7">
    <location>
        <begin position="1"/>
        <end position="28"/>
    </location>
</feature>
<keyword evidence="7" id="KW-0732">Signal</keyword>
<dbReference type="PANTHER" id="PTHR43399">
    <property type="entry name" value="SUBTILISIN-RELATED"/>
    <property type="match status" value="1"/>
</dbReference>
<evidence type="ECO:0000256" key="6">
    <source>
        <dbReference type="RuleBase" id="RU003355"/>
    </source>
</evidence>
<evidence type="ECO:0000256" key="5">
    <source>
        <dbReference type="PROSITE-ProRule" id="PRU01240"/>
    </source>
</evidence>
<evidence type="ECO:0000256" key="4">
    <source>
        <dbReference type="ARBA" id="ARBA00022825"/>
    </source>
</evidence>
<dbReference type="PANTHER" id="PTHR43399:SF4">
    <property type="entry name" value="CELL WALL-ASSOCIATED PROTEASE"/>
    <property type="match status" value="1"/>
</dbReference>
<keyword evidence="2 5" id="KW-0645">Protease</keyword>
<dbReference type="Gene3D" id="3.40.50.200">
    <property type="entry name" value="Peptidase S8/S53 domain"/>
    <property type="match status" value="1"/>
</dbReference>
<accession>A0A9D9I201</accession>
<evidence type="ECO:0000313" key="10">
    <source>
        <dbReference type="Proteomes" id="UP000823618"/>
    </source>
</evidence>
<dbReference type="InterPro" id="IPR034204">
    <property type="entry name" value="PfSUB1-like_cat_dom"/>
</dbReference>
<dbReference type="GO" id="GO:0004252">
    <property type="term" value="F:serine-type endopeptidase activity"/>
    <property type="evidence" value="ECO:0007669"/>
    <property type="project" value="UniProtKB-UniRule"/>
</dbReference>
<protein>
    <submittedName>
        <fullName evidence="9">S8 family serine peptidase</fullName>
    </submittedName>
</protein>
<dbReference type="PROSITE" id="PS00138">
    <property type="entry name" value="SUBTILASE_SER"/>
    <property type="match status" value="1"/>
</dbReference>
<dbReference type="PROSITE" id="PS00137">
    <property type="entry name" value="SUBTILASE_HIS"/>
    <property type="match status" value="1"/>
</dbReference>
<dbReference type="InterPro" id="IPR023828">
    <property type="entry name" value="Peptidase_S8_Ser-AS"/>
</dbReference>
<evidence type="ECO:0000256" key="2">
    <source>
        <dbReference type="ARBA" id="ARBA00022670"/>
    </source>
</evidence>
<proteinExistence type="inferred from homology"/>
<name>A0A9D9I201_9FIRM</name>
<evidence type="ECO:0000259" key="8">
    <source>
        <dbReference type="Pfam" id="PF00082"/>
    </source>
</evidence>
<dbReference type="PRINTS" id="PR00723">
    <property type="entry name" value="SUBTILISIN"/>
</dbReference>
<feature type="active site" description="Charge relay system" evidence="5">
    <location>
        <position position="119"/>
    </location>
</feature>
<dbReference type="AlphaFoldDB" id="A0A9D9I201"/>
<reference evidence="9" key="2">
    <citation type="journal article" date="2021" name="PeerJ">
        <title>Extensive microbial diversity within the chicken gut microbiome revealed by metagenomics and culture.</title>
        <authorList>
            <person name="Gilroy R."/>
            <person name="Ravi A."/>
            <person name="Getino M."/>
            <person name="Pursley I."/>
            <person name="Horton D.L."/>
            <person name="Alikhan N.F."/>
            <person name="Baker D."/>
            <person name="Gharbi K."/>
            <person name="Hall N."/>
            <person name="Watson M."/>
            <person name="Adriaenssens E.M."/>
            <person name="Foster-Nyarko E."/>
            <person name="Jarju S."/>
            <person name="Secka A."/>
            <person name="Antonio M."/>
            <person name="Oren A."/>
            <person name="Chaudhuri R.R."/>
            <person name="La Ragione R."/>
            <person name="Hildebrand F."/>
            <person name="Pallen M.J."/>
        </authorList>
    </citation>
    <scope>NUCLEOTIDE SEQUENCE</scope>
    <source>
        <strain evidence="9">E3-2379</strain>
    </source>
</reference>
<feature type="domain" description="Peptidase S8/S53" evidence="8">
    <location>
        <begin position="111"/>
        <end position="384"/>
    </location>
</feature>
<dbReference type="InterPro" id="IPR036852">
    <property type="entry name" value="Peptidase_S8/S53_dom_sf"/>
</dbReference>